<dbReference type="RefSeq" id="WP_166780532.1">
    <property type="nucleotide sequence ID" value="NZ_JAAOYO010000003.1"/>
</dbReference>
<name>A0ABX0TCG1_9MICO</name>
<organism evidence="12 13">
    <name type="scientific">Curtobacterium salicis</name>
    <dbReference type="NCBI Taxonomy" id="1779862"/>
    <lineage>
        <taxon>Bacteria</taxon>
        <taxon>Bacillati</taxon>
        <taxon>Actinomycetota</taxon>
        <taxon>Actinomycetes</taxon>
        <taxon>Micrococcales</taxon>
        <taxon>Microbacteriaceae</taxon>
        <taxon>Curtobacterium</taxon>
    </lineage>
</organism>
<dbReference type="PANTHER" id="PTHR10110:SF86">
    <property type="entry name" value="SODIUM_HYDROGEN EXCHANGER 7"/>
    <property type="match status" value="1"/>
</dbReference>
<evidence type="ECO:0000256" key="4">
    <source>
        <dbReference type="ARBA" id="ARBA00022692"/>
    </source>
</evidence>
<keyword evidence="8 10" id="KW-0472">Membrane</keyword>
<dbReference type="Gene3D" id="6.10.140.1330">
    <property type="match status" value="1"/>
</dbReference>
<feature type="transmembrane region" description="Helical" evidence="10">
    <location>
        <begin position="112"/>
        <end position="133"/>
    </location>
</feature>
<keyword evidence="9" id="KW-0739">Sodium transport</keyword>
<dbReference type="InterPro" id="IPR018422">
    <property type="entry name" value="Cation/H_exchanger_CPA1"/>
</dbReference>
<dbReference type="EMBL" id="JAAOYO010000003">
    <property type="protein sequence ID" value="NII41495.1"/>
    <property type="molecule type" value="Genomic_DNA"/>
</dbReference>
<evidence type="ECO:0000256" key="1">
    <source>
        <dbReference type="ARBA" id="ARBA00004651"/>
    </source>
</evidence>
<feature type="transmembrane region" description="Helical" evidence="10">
    <location>
        <begin position="298"/>
        <end position="325"/>
    </location>
</feature>
<feature type="domain" description="Cation/H+ exchanger transmembrane" evidence="11">
    <location>
        <begin position="13"/>
        <end position="335"/>
    </location>
</feature>
<evidence type="ECO:0000256" key="10">
    <source>
        <dbReference type="SAM" id="Phobius"/>
    </source>
</evidence>
<keyword evidence="3" id="KW-1003">Cell membrane</keyword>
<dbReference type="InterPro" id="IPR006153">
    <property type="entry name" value="Cation/H_exchanger_TM"/>
</dbReference>
<comment type="subcellular location">
    <subcellularLocation>
        <location evidence="1">Cell membrane</location>
        <topology evidence="1">Multi-pass membrane protein</topology>
    </subcellularLocation>
</comment>
<feature type="transmembrane region" description="Helical" evidence="10">
    <location>
        <begin position="154"/>
        <end position="176"/>
    </location>
</feature>
<gene>
    <name evidence="12" type="ORF">E9228_002142</name>
</gene>
<dbReference type="Proteomes" id="UP001318300">
    <property type="component" value="Unassembled WGS sequence"/>
</dbReference>
<accession>A0ABX0TCG1</accession>
<dbReference type="PANTHER" id="PTHR10110">
    <property type="entry name" value="SODIUM/HYDROGEN EXCHANGER"/>
    <property type="match status" value="1"/>
</dbReference>
<keyword evidence="5 10" id="KW-1133">Transmembrane helix</keyword>
<feature type="transmembrane region" description="Helical" evidence="10">
    <location>
        <begin position="28"/>
        <end position="46"/>
    </location>
</feature>
<evidence type="ECO:0000256" key="6">
    <source>
        <dbReference type="ARBA" id="ARBA00023053"/>
    </source>
</evidence>
<keyword evidence="4 10" id="KW-0812">Transmembrane</keyword>
<feature type="transmembrane region" description="Helical" evidence="10">
    <location>
        <begin position="429"/>
        <end position="448"/>
    </location>
</feature>
<feature type="transmembrane region" description="Helical" evidence="10">
    <location>
        <begin position="271"/>
        <end position="292"/>
    </location>
</feature>
<keyword evidence="6" id="KW-0915">Sodium</keyword>
<proteinExistence type="predicted"/>
<keyword evidence="2" id="KW-0813">Transport</keyword>
<comment type="caution">
    <text evidence="12">The sequence shown here is derived from an EMBL/GenBank/DDBJ whole genome shotgun (WGS) entry which is preliminary data.</text>
</comment>
<keyword evidence="13" id="KW-1185">Reference proteome</keyword>
<dbReference type="Pfam" id="PF00999">
    <property type="entry name" value="Na_H_Exchanger"/>
    <property type="match status" value="2"/>
</dbReference>
<evidence type="ECO:0000256" key="5">
    <source>
        <dbReference type="ARBA" id="ARBA00022989"/>
    </source>
</evidence>
<feature type="transmembrane region" description="Helical" evidence="10">
    <location>
        <begin position="81"/>
        <end position="106"/>
    </location>
</feature>
<feature type="transmembrane region" description="Helical" evidence="10">
    <location>
        <begin position="210"/>
        <end position="227"/>
    </location>
</feature>
<evidence type="ECO:0000313" key="13">
    <source>
        <dbReference type="Proteomes" id="UP001318300"/>
    </source>
</evidence>
<evidence type="ECO:0000256" key="7">
    <source>
        <dbReference type="ARBA" id="ARBA00023065"/>
    </source>
</evidence>
<sequence>MIEILVVGVVALLVIAAAAVLGPRLGIAAPLVLVVVGIVASLVPWIPHVEIDPEWILVGVLPPLLYSSAVSMPAMDFRREFTAISGLSVVLVVATSVVLGLFFAWAVPGLGLAWGIALGAIVSPTDAVATSIVKQTSVSRRVIAILDGESLLNDATALVLLRTAIAAAAAAAFSFWGAVGDFAFAVVVAVVIGGAVGLLNLAVRARVTSAPVNTAISFAVPFVASIPAEHFGASGLVAAVVAGLVTGVRAPRVLPPDHRLSDAQNWSTVEFVLEGGVFLVMGLQLASIVGAVEREHTGVWSALLIALGALVVTLAVRAAYVVPLLRSLRASARRSAGMQARVESMRSKLDDPEAARAAVQEHRRGRRIPTARDVERFGSRVRQALGDIAYFRKAPLGWRDGTAVVWAGMRGAVTVAAAQTLPEGTPQRALLVFVAFAVALLSLVLQGLTIGPLMRRISPQPGDTTEEDEGERRRLLDLLRTASDTVPTSGESTVTRAELAAADPTELRAWLGREKARRLAVLRAQRTALLDARDDGTFDAEVLASVLRNLDAEQIALELRGGPGT</sequence>
<evidence type="ECO:0000313" key="12">
    <source>
        <dbReference type="EMBL" id="NII41495.1"/>
    </source>
</evidence>
<evidence type="ECO:0000259" key="11">
    <source>
        <dbReference type="Pfam" id="PF00999"/>
    </source>
</evidence>
<feature type="transmembrane region" description="Helical" evidence="10">
    <location>
        <begin position="182"/>
        <end position="203"/>
    </location>
</feature>
<feature type="domain" description="Cation/H+ exchanger transmembrane" evidence="11">
    <location>
        <begin position="391"/>
        <end position="455"/>
    </location>
</feature>
<evidence type="ECO:0000256" key="9">
    <source>
        <dbReference type="ARBA" id="ARBA00023201"/>
    </source>
</evidence>
<evidence type="ECO:0000256" key="3">
    <source>
        <dbReference type="ARBA" id="ARBA00022475"/>
    </source>
</evidence>
<protein>
    <submittedName>
        <fullName evidence="12">CPA1 family monovalent cation:H+ antiporter</fullName>
    </submittedName>
</protein>
<keyword evidence="7" id="KW-0406">Ion transport</keyword>
<reference evidence="12 13" key="1">
    <citation type="submission" date="2020-03" db="EMBL/GenBank/DDBJ databases">
        <title>Above-ground endophytic microbial communities from plants in different locations in the United States.</title>
        <authorList>
            <person name="Frank C."/>
        </authorList>
    </citation>
    <scope>NUCLEOTIDE SEQUENCE [LARGE SCALE GENOMIC DNA]</scope>
    <source>
        <strain evidence="12 13">WW7</strain>
    </source>
</reference>
<evidence type="ECO:0000256" key="2">
    <source>
        <dbReference type="ARBA" id="ARBA00022448"/>
    </source>
</evidence>
<feature type="transmembrane region" description="Helical" evidence="10">
    <location>
        <begin position="233"/>
        <end position="250"/>
    </location>
</feature>
<evidence type="ECO:0000256" key="8">
    <source>
        <dbReference type="ARBA" id="ARBA00023136"/>
    </source>
</evidence>